<reference evidence="1" key="1">
    <citation type="submission" date="2018-05" db="EMBL/GenBank/DDBJ databases">
        <authorList>
            <person name="Lanie J.A."/>
            <person name="Ng W.-L."/>
            <person name="Kazmierczak K.M."/>
            <person name="Andrzejewski T.M."/>
            <person name="Davidsen T.M."/>
            <person name="Wayne K.J."/>
            <person name="Tettelin H."/>
            <person name="Glass J.I."/>
            <person name="Rusch D."/>
            <person name="Podicherti R."/>
            <person name="Tsui H.-C.T."/>
            <person name="Winkler M.E."/>
        </authorList>
    </citation>
    <scope>NUCLEOTIDE SEQUENCE</scope>
</reference>
<gene>
    <name evidence="1" type="ORF">METZ01_LOCUS416339</name>
</gene>
<dbReference type="PANTHER" id="PTHR21485:SF3">
    <property type="entry name" value="N-ACYLNEURAMINATE CYTIDYLYLTRANSFERASE"/>
    <property type="match status" value="1"/>
</dbReference>
<dbReference type="InterPro" id="IPR029044">
    <property type="entry name" value="Nucleotide-diphossugar_trans"/>
</dbReference>
<name>A0A382WYR6_9ZZZZ</name>
<dbReference type="SUPFAM" id="SSF53448">
    <property type="entry name" value="Nucleotide-diphospho-sugar transferases"/>
    <property type="match status" value="1"/>
</dbReference>
<accession>A0A382WYR6</accession>
<feature type="non-terminal residue" evidence="1">
    <location>
        <position position="71"/>
    </location>
</feature>
<evidence type="ECO:0000313" key="1">
    <source>
        <dbReference type="EMBL" id="SVD63485.1"/>
    </source>
</evidence>
<proteinExistence type="predicted"/>
<protein>
    <recommendedName>
        <fullName evidence="2">Acylneuraminate cytidylyltransferase family protein</fullName>
    </recommendedName>
</protein>
<dbReference type="GO" id="GO:0008781">
    <property type="term" value="F:N-acylneuraminate cytidylyltransferase activity"/>
    <property type="evidence" value="ECO:0007669"/>
    <property type="project" value="TreeGrafter"/>
</dbReference>
<dbReference type="Pfam" id="PF02348">
    <property type="entry name" value="CTP_transf_3"/>
    <property type="match status" value="1"/>
</dbReference>
<sequence length="71" mass="7692">MNNNREVWALIPARRGSKGVINKNILNLGGHPLIAYSIVAAKKCVGIDRVIVSTDSQKYAEIALNYGAEVP</sequence>
<dbReference type="EMBL" id="UINC01163266">
    <property type="protein sequence ID" value="SVD63485.1"/>
    <property type="molecule type" value="Genomic_DNA"/>
</dbReference>
<dbReference type="PANTHER" id="PTHR21485">
    <property type="entry name" value="HAD SUPERFAMILY MEMBERS CMAS AND KDSC"/>
    <property type="match status" value="1"/>
</dbReference>
<organism evidence="1">
    <name type="scientific">marine metagenome</name>
    <dbReference type="NCBI Taxonomy" id="408172"/>
    <lineage>
        <taxon>unclassified sequences</taxon>
        <taxon>metagenomes</taxon>
        <taxon>ecological metagenomes</taxon>
    </lineage>
</organism>
<dbReference type="InterPro" id="IPR003329">
    <property type="entry name" value="Cytidylyl_trans"/>
</dbReference>
<evidence type="ECO:0008006" key="2">
    <source>
        <dbReference type="Google" id="ProtNLM"/>
    </source>
</evidence>
<dbReference type="Gene3D" id="3.90.550.10">
    <property type="entry name" value="Spore Coat Polysaccharide Biosynthesis Protein SpsA, Chain A"/>
    <property type="match status" value="1"/>
</dbReference>
<dbReference type="InterPro" id="IPR050793">
    <property type="entry name" value="CMP-NeuNAc_synthase"/>
</dbReference>
<dbReference type="AlphaFoldDB" id="A0A382WYR6"/>